<comment type="caution">
    <text evidence="2">The sequence shown here is derived from an EMBL/GenBank/DDBJ whole genome shotgun (WGS) entry which is preliminary data.</text>
</comment>
<protein>
    <submittedName>
        <fullName evidence="2">Uncharacterized protein</fullName>
    </submittedName>
</protein>
<evidence type="ECO:0000256" key="1">
    <source>
        <dbReference type="SAM" id="MobiDB-lite"/>
    </source>
</evidence>
<evidence type="ECO:0000313" key="3">
    <source>
        <dbReference type="Proteomes" id="UP000447873"/>
    </source>
</evidence>
<dbReference type="AlphaFoldDB" id="A0A8H3YPC5"/>
<gene>
    <name evidence="2" type="ORF">EG328_007615</name>
</gene>
<feature type="region of interest" description="Disordered" evidence="1">
    <location>
        <begin position="77"/>
        <end position="102"/>
    </location>
</feature>
<feature type="compositionally biased region" description="Acidic residues" evidence="1">
    <location>
        <begin position="127"/>
        <end position="139"/>
    </location>
</feature>
<feature type="non-terminal residue" evidence="2">
    <location>
        <position position="1"/>
    </location>
</feature>
<organism evidence="2 3">
    <name type="scientific">Venturia inaequalis</name>
    <name type="common">Apple scab fungus</name>
    <dbReference type="NCBI Taxonomy" id="5025"/>
    <lineage>
        <taxon>Eukaryota</taxon>
        <taxon>Fungi</taxon>
        <taxon>Dikarya</taxon>
        <taxon>Ascomycota</taxon>
        <taxon>Pezizomycotina</taxon>
        <taxon>Dothideomycetes</taxon>
        <taxon>Pleosporomycetidae</taxon>
        <taxon>Venturiales</taxon>
        <taxon>Venturiaceae</taxon>
        <taxon>Venturia</taxon>
    </lineage>
</organism>
<dbReference type="EMBL" id="WNWS01000410">
    <property type="protein sequence ID" value="KAE9968380.1"/>
    <property type="molecule type" value="Genomic_DNA"/>
</dbReference>
<reference evidence="2 3" key="1">
    <citation type="submission" date="2018-12" db="EMBL/GenBank/DDBJ databases">
        <title>Venturia inaequalis Genome Resource.</title>
        <authorList>
            <person name="Lichtner F.J."/>
        </authorList>
    </citation>
    <scope>NUCLEOTIDE SEQUENCE [LARGE SCALE GENOMIC DNA]</scope>
    <source>
        <strain evidence="2 3">120213</strain>
    </source>
</reference>
<feature type="compositionally biased region" description="Pro residues" evidence="1">
    <location>
        <begin position="86"/>
        <end position="95"/>
    </location>
</feature>
<proteinExistence type="predicted"/>
<name>A0A8H3YPC5_VENIN</name>
<feature type="region of interest" description="Disordered" evidence="1">
    <location>
        <begin position="116"/>
        <end position="141"/>
    </location>
</feature>
<evidence type="ECO:0000313" key="2">
    <source>
        <dbReference type="EMBL" id="KAE9968380.1"/>
    </source>
</evidence>
<dbReference type="Proteomes" id="UP000447873">
    <property type="component" value="Unassembled WGS sequence"/>
</dbReference>
<feature type="region of interest" description="Disordered" evidence="1">
    <location>
        <begin position="37"/>
        <end position="58"/>
    </location>
</feature>
<sequence>KQERANAARQVEEERAIAARLREEERATSAKLVEYTRKEGHSRRYRKDRERRINEAGLGSRLALEVPEYQFPALGVPQRQFNTPLPRRPTSPPRPIFNVEPAERYPIRSRASKSKKLRVYDSSSSESEQDPIEASDDEDKSYKFRPKDYGFFNPDASSAELVSLEYGKIFYYIVYLFIEQLRDQYNLVIGRTLRLGISKYLRGTILT</sequence>
<accession>A0A8H3YPC5</accession>